<dbReference type="Pfam" id="PF13558">
    <property type="entry name" value="SbcC_Walker_B"/>
    <property type="match status" value="1"/>
</dbReference>
<feature type="region of interest" description="Disordered" evidence="5">
    <location>
        <begin position="303"/>
        <end position="332"/>
    </location>
</feature>
<comment type="subunit">
    <text evidence="2">Heterodimer of SbcC and SbcD.</text>
</comment>
<dbReference type="Gene3D" id="3.40.50.300">
    <property type="entry name" value="P-loop containing nucleotide triphosphate hydrolases"/>
    <property type="match status" value="1"/>
</dbReference>
<sequence>AIAVVGEEALARSRAALTPLADAVERARAEAAEARTAAEAAVDLRQRLERREALLAEQNELDAHRPDHDADVARLDAARRASRVATALHRRARALRDLVSARGLATRSLGVDAHLAAEDRETATAAILARQAPDGAPDLEDPRRLRRAEEHLAAAAARTRTLAGTLEPLVALETDLADRQEALAHQQADLDARRADVDERARVLAARPARHAELETSLEAARRAEARLPQARVDRETAAARRDAAARAEDLGAGLDASRRAVVEATAAVQEAKAHAAAQHRAWLEATAGSIVAELVDGEPCPVCGSPEHPAPAAPESGSVSRSQVERADADRARADEILTERAREHGDLDREYRAALDASGARPLAELEAALAEAAERLRSLADAARPAAELAEQLAGFAEETAAMRDALEADRTALAEDRARLAAAQTALEQDRARCAGAAGEHATVAGRHRSLLRTARAAESARTHLAAVRAAAQEAAVASVDLAEALSGAGFAEAAEAERAALPPAELEALADAVDRERADRERVRHALTQDPRIAALTGQETADVAGARRLLESAEKARDAALAVHATALESHRHLEEALAAVGGAAARLVETLESSRAPARVAALVAGRNDAAAPLATWVLLDRFAEVLVFANGRLAQMSSGRYELVRVDDEAGSAGRRDRGLGLGVVDRFSSGGVRDPKTLSGGETFYVSLALALALADVVTAESGGVAMETLFVDEGFGSLDPETLQAVLAELGRLQAGGRTIGIVSHVEELRRQIPDRIEVVRAPSGSTLRITAS</sequence>
<gene>
    <name evidence="6" type="ORF">OHJ16_16300</name>
</gene>
<organism evidence="6 7">
    <name type="scientific">Actinomyces israelii</name>
    <dbReference type="NCBI Taxonomy" id="1659"/>
    <lineage>
        <taxon>Bacteria</taxon>
        <taxon>Bacillati</taxon>
        <taxon>Actinomycetota</taxon>
        <taxon>Actinomycetes</taxon>
        <taxon>Actinomycetales</taxon>
        <taxon>Actinomycetaceae</taxon>
        <taxon>Actinomyces</taxon>
    </lineage>
</organism>
<evidence type="ECO:0000256" key="5">
    <source>
        <dbReference type="SAM" id="MobiDB-lite"/>
    </source>
</evidence>
<dbReference type="PANTHER" id="PTHR32114:SF2">
    <property type="entry name" value="ABC TRANSPORTER ABCH.3"/>
    <property type="match status" value="1"/>
</dbReference>
<evidence type="ECO:0000313" key="7">
    <source>
        <dbReference type="Proteomes" id="UP001072034"/>
    </source>
</evidence>
<keyword evidence="7" id="KW-1185">Reference proteome</keyword>
<dbReference type="SUPFAM" id="SSF52540">
    <property type="entry name" value="P-loop containing nucleoside triphosphate hydrolases"/>
    <property type="match status" value="1"/>
</dbReference>
<evidence type="ECO:0000256" key="1">
    <source>
        <dbReference type="ARBA" id="ARBA00006930"/>
    </source>
</evidence>
<comment type="similarity">
    <text evidence="1">Belongs to the SMC family. SbcC subfamily.</text>
</comment>
<comment type="caution">
    <text evidence="6">The sequence shown here is derived from an EMBL/GenBank/DDBJ whole genome shotgun (WGS) entry which is preliminary data.</text>
</comment>
<dbReference type="InterPro" id="IPR027417">
    <property type="entry name" value="P-loop_NTPase"/>
</dbReference>
<proteinExistence type="inferred from homology"/>
<dbReference type="EMBL" id="JAPTMY010000071">
    <property type="protein sequence ID" value="MCZ0859593.1"/>
    <property type="molecule type" value="Genomic_DNA"/>
</dbReference>
<protein>
    <recommendedName>
        <fullName evidence="3">Nuclease SbcCD subunit C</fullName>
    </recommendedName>
</protein>
<accession>A0ABT4IEP5</accession>
<dbReference type="PANTHER" id="PTHR32114">
    <property type="entry name" value="ABC TRANSPORTER ABCH.3"/>
    <property type="match status" value="1"/>
</dbReference>
<evidence type="ECO:0000256" key="2">
    <source>
        <dbReference type="ARBA" id="ARBA00011322"/>
    </source>
</evidence>
<reference evidence="6" key="1">
    <citation type="submission" date="2022-10" db="EMBL/GenBank/DDBJ databases">
        <title>Genome sequence of Actinomyces israelii ATCC 10048.</title>
        <authorList>
            <person name="Watt R.M."/>
            <person name="Tong W.M."/>
        </authorList>
    </citation>
    <scope>NUCLEOTIDE SEQUENCE</scope>
    <source>
        <strain evidence="6">ATCC 10048</strain>
    </source>
</reference>
<feature type="non-terminal residue" evidence="6">
    <location>
        <position position="1"/>
    </location>
</feature>
<name>A0ABT4IEP5_9ACTO</name>
<evidence type="ECO:0000256" key="4">
    <source>
        <dbReference type="SAM" id="Coils"/>
    </source>
</evidence>
<dbReference type="RefSeq" id="WP_268918764.1">
    <property type="nucleotide sequence ID" value="NZ_JAPTMY010000071.1"/>
</dbReference>
<evidence type="ECO:0000313" key="6">
    <source>
        <dbReference type="EMBL" id="MCZ0859593.1"/>
    </source>
</evidence>
<evidence type="ECO:0000256" key="3">
    <source>
        <dbReference type="ARBA" id="ARBA00013368"/>
    </source>
</evidence>
<keyword evidence="4" id="KW-0175">Coiled coil</keyword>
<feature type="coiled-coil region" evidence="4">
    <location>
        <begin position="24"/>
        <end position="61"/>
    </location>
</feature>
<dbReference type="Proteomes" id="UP001072034">
    <property type="component" value="Unassembled WGS sequence"/>
</dbReference>